<evidence type="ECO:0000256" key="4">
    <source>
        <dbReference type="ARBA" id="ARBA00022630"/>
    </source>
</evidence>
<comment type="similarity">
    <text evidence="3 10">Belongs to the acyl-CoA oxidase family.</text>
</comment>
<dbReference type="Proteomes" id="UP000001058">
    <property type="component" value="Unassembled WGS sequence"/>
</dbReference>
<evidence type="ECO:0000256" key="1">
    <source>
        <dbReference type="ARBA" id="ARBA00001974"/>
    </source>
</evidence>
<comment type="cofactor">
    <cofactor evidence="1">
        <name>FAD</name>
        <dbReference type="ChEBI" id="CHEBI:57692"/>
    </cofactor>
</comment>
<dbReference type="EMBL" id="GL378355">
    <property type="protein sequence ID" value="EFJ45833.1"/>
    <property type="molecule type" value="Genomic_DNA"/>
</dbReference>
<dbReference type="GeneID" id="9622241"/>
<dbReference type="Pfam" id="PF01756">
    <property type="entry name" value="ACOX"/>
    <property type="match status" value="1"/>
</dbReference>
<evidence type="ECO:0000313" key="16">
    <source>
        <dbReference type="EMBL" id="EFJ45833.1"/>
    </source>
</evidence>
<dbReference type="InterPro" id="IPR046373">
    <property type="entry name" value="Acyl-CoA_Oxase/DH_mid-dom_sf"/>
</dbReference>
<evidence type="ECO:0000313" key="17">
    <source>
        <dbReference type="Proteomes" id="UP000001058"/>
    </source>
</evidence>
<dbReference type="RefSeq" id="XP_002953234.1">
    <property type="nucleotide sequence ID" value="XM_002953188.1"/>
</dbReference>
<keyword evidence="6" id="KW-0276">Fatty acid metabolism</keyword>
<dbReference type="InterPro" id="IPR012258">
    <property type="entry name" value="Acyl-CoA_oxidase"/>
</dbReference>
<dbReference type="GO" id="GO:0071949">
    <property type="term" value="F:FAD binding"/>
    <property type="evidence" value="ECO:0007669"/>
    <property type="project" value="InterPro"/>
</dbReference>
<dbReference type="GO" id="GO:0055088">
    <property type="term" value="P:lipid homeostasis"/>
    <property type="evidence" value="ECO:0007669"/>
    <property type="project" value="TreeGrafter"/>
</dbReference>
<keyword evidence="9" id="KW-0576">Peroxisome</keyword>
<keyword evidence="5 10" id="KW-0274">FAD</keyword>
<dbReference type="SUPFAM" id="SSF56645">
    <property type="entry name" value="Acyl-CoA dehydrogenase NM domain-like"/>
    <property type="match status" value="1"/>
</dbReference>
<proteinExistence type="inferred from homology"/>
<evidence type="ECO:0000256" key="8">
    <source>
        <dbReference type="ARBA" id="ARBA00023098"/>
    </source>
</evidence>
<dbReference type="Gene3D" id="1.20.140.10">
    <property type="entry name" value="Butyryl-CoA Dehydrogenase, subunit A, domain 3"/>
    <property type="match status" value="2"/>
</dbReference>
<feature type="binding site" evidence="12">
    <location>
        <position position="154"/>
    </location>
    <ligand>
        <name>FAD</name>
        <dbReference type="ChEBI" id="CHEBI:57692"/>
    </ligand>
</feature>
<feature type="domain" description="Acyl-CoA oxidase C-terminal" evidence="13">
    <location>
        <begin position="533"/>
        <end position="669"/>
    </location>
</feature>
<evidence type="ECO:0000256" key="9">
    <source>
        <dbReference type="ARBA" id="ARBA00023140"/>
    </source>
</evidence>
<evidence type="ECO:0000256" key="2">
    <source>
        <dbReference type="ARBA" id="ARBA00004275"/>
    </source>
</evidence>
<dbReference type="eggNOG" id="KOG0135">
    <property type="taxonomic scope" value="Eukaryota"/>
</dbReference>
<name>D8U3J5_VOLCA</name>
<dbReference type="GO" id="GO:0005504">
    <property type="term" value="F:fatty acid binding"/>
    <property type="evidence" value="ECO:0007669"/>
    <property type="project" value="TreeGrafter"/>
</dbReference>
<dbReference type="PANTHER" id="PTHR10909">
    <property type="entry name" value="ELECTRON TRANSPORT OXIDOREDUCTASE"/>
    <property type="match status" value="1"/>
</dbReference>
<dbReference type="Pfam" id="PF02770">
    <property type="entry name" value="Acyl-CoA_dh_M"/>
    <property type="match status" value="1"/>
</dbReference>
<dbReference type="GO" id="GO:0003997">
    <property type="term" value="F:acyl-CoA oxidase activity"/>
    <property type="evidence" value="ECO:0007669"/>
    <property type="project" value="InterPro"/>
</dbReference>
<dbReference type="InterPro" id="IPR002655">
    <property type="entry name" value="Acyl-CoA_oxidase_C"/>
</dbReference>
<evidence type="ECO:0000256" key="11">
    <source>
        <dbReference type="PIRSR" id="PIRSR000168-1"/>
    </source>
</evidence>
<organism evidence="17">
    <name type="scientific">Volvox carteri f. nagariensis</name>
    <dbReference type="NCBI Taxonomy" id="3068"/>
    <lineage>
        <taxon>Eukaryota</taxon>
        <taxon>Viridiplantae</taxon>
        <taxon>Chlorophyta</taxon>
        <taxon>core chlorophytes</taxon>
        <taxon>Chlorophyceae</taxon>
        <taxon>CS clade</taxon>
        <taxon>Chlamydomonadales</taxon>
        <taxon>Volvocaceae</taxon>
        <taxon>Volvox</taxon>
    </lineage>
</organism>
<evidence type="ECO:0000256" key="3">
    <source>
        <dbReference type="ARBA" id="ARBA00006288"/>
    </source>
</evidence>
<feature type="active site" description="Proton acceptor" evidence="11">
    <location>
        <position position="441"/>
    </location>
</feature>
<dbReference type="InterPro" id="IPR036250">
    <property type="entry name" value="AcylCo_DH-like_C"/>
</dbReference>
<sequence>MDDATRRLRVVSGHFRVEKPPSASRYPFDVKELQRILDHDNHEHRQAMKEFMNDDLYVPQYDISLRDERELALQRLKRVCRAGFISVTDFRTNPFRIFAAHEVAALCDPSMGTKMTVQFNLFGGTVLKLGTERHHGAFLRDIDQLDAVGCFALTELGFGNNAVEMQTTAEYDKDTQEFVIHTPGSLAQKYWITNSAVHAQWAVVFAQLTVAARQEGIHGFLVRIRNPDMSVCPGVRVEDMGHKMGCNGVDNGKLWFDHVRVPRTALLDAFSSVSAEGVFRSSISRPRDRFLRVADQLLSGRLCIAAMMQSGSKLALTIAFRYAASRLCVGPGGRSDTPILAYQLQQRALVPLLARTVALAVGLNYVKERWAAASGFVPGQPIDPTTSTEVVVLCCAIKPLCSWNIEECATVCRERCGGQGYLSCNRFGSILGFAHAGMTAEGDNRVLMQKVAKELLGLAGSLPSLRERVAGAATPALSPQLVAALAAGPTGANALAVLGDLAVLQRLLAVREGRLVRQLAAAMAAANAAAGGALTAQESTFDTWMKRESDLVQATAYAFAEREVMDSLLRTLSGRQLPGNQQSQCQSQCQAALSGGVAAVLTAVARLFALRCVESDLPWFIAEGELPGKAGRSVPEAVRAAVSELSPQACEALVSSFGIPDHLVAAPIAGDWSRYNMVDNKGELFGADV</sequence>
<keyword evidence="7" id="KW-0560">Oxidoreductase</keyword>
<dbReference type="PIRSF" id="PIRSF000168">
    <property type="entry name" value="Acyl-CoA_oxidase"/>
    <property type="match status" value="1"/>
</dbReference>
<evidence type="ECO:0000256" key="7">
    <source>
        <dbReference type="ARBA" id="ARBA00023002"/>
    </source>
</evidence>
<dbReference type="STRING" id="3068.D8U3J5"/>
<dbReference type="GO" id="GO:0033540">
    <property type="term" value="P:fatty acid beta-oxidation using acyl-CoA oxidase"/>
    <property type="evidence" value="ECO:0007669"/>
    <property type="project" value="TreeGrafter"/>
</dbReference>
<evidence type="ECO:0000256" key="6">
    <source>
        <dbReference type="ARBA" id="ARBA00022832"/>
    </source>
</evidence>
<dbReference type="OrthoDB" id="538336at2759"/>
<dbReference type="InterPro" id="IPR009100">
    <property type="entry name" value="AcylCoA_DH/oxidase_NM_dom_sf"/>
</dbReference>
<dbReference type="PANTHER" id="PTHR10909:SF382">
    <property type="entry name" value="ACYL-COENZYME A OXIDASE"/>
    <property type="match status" value="1"/>
</dbReference>
<dbReference type="FunFam" id="1.20.140.10:FF:000010">
    <property type="entry name" value="Acyl-coenzyme A oxidase"/>
    <property type="match status" value="1"/>
</dbReference>
<evidence type="ECO:0000256" key="10">
    <source>
        <dbReference type="PIRNR" id="PIRNR000168"/>
    </source>
</evidence>
<accession>D8U3J5</accession>
<feature type="domain" description="Acyl-CoA oxidase C-alpha1" evidence="15">
    <location>
        <begin position="297"/>
        <end position="456"/>
    </location>
</feature>
<comment type="subcellular location">
    <subcellularLocation>
        <location evidence="2">Peroxisome</location>
    </subcellularLocation>
</comment>
<dbReference type="GO" id="GO:0005777">
    <property type="term" value="C:peroxisome"/>
    <property type="evidence" value="ECO:0007669"/>
    <property type="project" value="UniProtKB-SubCell"/>
</dbReference>
<protein>
    <recommendedName>
        <fullName evidence="10">Acyl-coenzyme A oxidase</fullName>
    </recommendedName>
</protein>
<dbReference type="FunFam" id="2.40.110.10:FF:000005">
    <property type="entry name" value="Acyl-coenzyme A oxidase"/>
    <property type="match status" value="1"/>
</dbReference>
<dbReference type="InterPro" id="IPR055060">
    <property type="entry name" value="ACOX_C_alpha1"/>
</dbReference>
<evidence type="ECO:0000256" key="5">
    <source>
        <dbReference type="ARBA" id="ARBA00022827"/>
    </source>
</evidence>
<gene>
    <name evidence="16" type="ORF">VOLCADRAFT_93964</name>
</gene>
<reference evidence="16 17" key="1">
    <citation type="journal article" date="2010" name="Science">
        <title>Genomic analysis of organismal complexity in the multicellular green alga Volvox carteri.</title>
        <authorList>
            <person name="Prochnik S.E."/>
            <person name="Umen J."/>
            <person name="Nedelcu A.M."/>
            <person name="Hallmann A."/>
            <person name="Miller S.M."/>
            <person name="Nishii I."/>
            <person name="Ferris P."/>
            <person name="Kuo A."/>
            <person name="Mitros T."/>
            <person name="Fritz-Laylin L.K."/>
            <person name="Hellsten U."/>
            <person name="Chapman J."/>
            <person name="Simakov O."/>
            <person name="Rensing S.A."/>
            <person name="Terry A."/>
            <person name="Pangilinan J."/>
            <person name="Kapitonov V."/>
            <person name="Jurka J."/>
            <person name="Salamov A."/>
            <person name="Shapiro H."/>
            <person name="Schmutz J."/>
            <person name="Grimwood J."/>
            <person name="Lindquist E."/>
            <person name="Lucas S."/>
            <person name="Grigoriev I.V."/>
            <person name="Schmitt R."/>
            <person name="Kirk D."/>
            <person name="Rokhsar D.S."/>
        </authorList>
    </citation>
    <scope>NUCLEOTIDE SEQUENCE [LARGE SCALE GENOMIC DNA]</scope>
    <source>
        <strain evidence="17">f. Nagariensis / Eve</strain>
    </source>
</reference>
<evidence type="ECO:0000259" key="13">
    <source>
        <dbReference type="Pfam" id="PF01756"/>
    </source>
</evidence>
<dbReference type="SUPFAM" id="SSF47203">
    <property type="entry name" value="Acyl-CoA dehydrogenase C-terminal domain-like"/>
    <property type="match status" value="2"/>
</dbReference>
<dbReference type="InParanoid" id="D8U3J5"/>
<dbReference type="Pfam" id="PF22924">
    <property type="entry name" value="ACOX_C_alpha1"/>
    <property type="match status" value="1"/>
</dbReference>
<evidence type="ECO:0000256" key="12">
    <source>
        <dbReference type="PIRSR" id="PIRSR000168-2"/>
    </source>
</evidence>
<evidence type="ECO:0000259" key="15">
    <source>
        <dbReference type="Pfam" id="PF22924"/>
    </source>
</evidence>
<evidence type="ECO:0000259" key="14">
    <source>
        <dbReference type="Pfam" id="PF02770"/>
    </source>
</evidence>
<dbReference type="AlphaFoldDB" id="D8U3J5"/>
<dbReference type="InterPro" id="IPR006091">
    <property type="entry name" value="Acyl-CoA_Oxase/DH_mid-dom"/>
</dbReference>
<keyword evidence="4 10" id="KW-0285">Flavoprotein</keyword>
<keyword evidence="17" id="KW-1185">Reference proteome</keyword>
<keyword evidence="8" id="KW-0443">Lipid metabolism</keyword>
<dbReference type="Gene3D" id="2.40.110.10">
    <property type="entry name" value="Butyryl-CoA Dehydrogenase, subunit A, domain 2"/>
    <property type="match status" value="1"/>
</dbReference>
<dbReference type="KEGG" id="vcn:VOLCADRAFT_93964"/>
<feature type="domain" description="Acyl-CoA oxidase/dehydrogenase middle" evidence="14">
    <location>
        <begin position="150"/>
        <end position="259"/>
    </location>
</feature>